<protein>
    <submittedName>
        <fullName evidence="1">Uncharacterized protein</fullName>
    </submittedName>
</protein>
<comment type="caution">
    <text evidence="1">The sequence shown here is derived from an EMBL/GenBank/DDBJ whole genome shotgun (WGS) entry which is preliminary data.</text>
</comment>
<evidence type="ECO:0000313" key="1">
    <source>
        <dbReference type="EMBL" id="KAK4658034.1"/>
    </source>
</evidence>
<dbReference type="Proteomes" id="UP001323405">
    <property type="component" value="Unassembled WGS sequence"/>
</dbReference>
<sequence>MHILLRDDVGGGGREHLGVALCDDGQLGLGSHVDLKIDLVASHQSAACRVDGVPRGEGWL</sequence>
<dbReference type="RefSeq" id="XP_062747006.1">
    <property type="nucleotide sequence ID" value="XM_062883266.1"/>
</dbReference>
<keyword evidence="2" id="KW-1185">Reference proteome</keyword>
<reference evidence="1 2" key="1">
    <citation type="journal article" date="2023" name="bioRxiv">
        <title>High-quality genome assemblies of four members of thePodospora anserinaspecies complex.</title>
        <authorList>
            <person name="Ament-Velasquez S.L."/>
            <person name="Vogan A.A."/>
            <person name="Wallerman O."/>
            <person name="Hartmann F."/>
            <person name="Gautier V."/>
            <person name="Silar P."/>
            <person name="Giraud T."/>
            <person name="Johannesson H."/>
        </authorList>
    </citation>
    <scope>NUCLEOTIDE SEQUENCE [LARGE SCALE GENOMIC DNA]</scope>
    <source>
        <strain evidence="1 2">CBS 415.72m</strain>
    </source>
</reference>
<gene>
    <name evidence="1" type="ORF">QC762_0034180</name>
</gene>
<dbReference type="EMBL" id="JAFFHA010000003">
    <property type="protein sequence ID" value="KAK4658034.1"/>
    <property type="molecule type" value="Genomic_DNA"/>
</dbReference>
<dbReference type="GeneID" id="87902829"/>
<evidence type="ECO:0000313" key="2">
    <source>
        <dbReference type="Proteomes" id="UP001323405"/>
    </source>
</evidence>
<accession>A0ABR0GQR1</accession>
<proteinExistence type="predicted"/>
<name>A0ABR0GQR1_9PEZI</name>
<organism evidence="1 2">
    <name type="scientific">Podospora pseudocomata</name>
    <dbReference type="NCBI Taxonomy" id="2093779"/>
    <lineage>
        <taxon>Eukaryota</taxon>
        <taxon>Fungi</taxon>
        <taxon>Dikarya</taxon>
        <taxon>Ascomycota</taxon>
        <taxon>Pezizomycotina</taxon>
        <taxon>Sordariomycetes</taxon>
        <taxon>Sordariomycetidae</taxon>
        <taxon>Sordariales</taxon>
        <taxon>Podosporaceae</taxon>
        <taxon>Podospora</taxon>
    </lineage>
</organism>